<feature type="non-terminal residue" evidence="1">
    <location>
        <position position="91"/>
    </location>
</feature>
<reference evidence="1" key="1">
    <citation type="submission" date="2015-07" db="EMBL/GenBank/DDBJ databases">
        <title>MeaNS - Measles Nucleotide Surveillance Program.</title>
        <authorList>
            <person name="Tran T."/>
            <person name="Druce J."/>
        </authorList>
    </citation>
    <scope>NUCLEOTIDE SEQUENCE</scope>
    <source>
        <strain evidence="1">UCB-OBI-ISO-001</strain>
        <tissue evidence="1">Gonad</tissue>
    </source>
</reference>
<dbReference type="AlphaFoldDB" id="A0A0L8HG42"/>
<evidence type="ECO:0000313" key="1">
    <source>
        <dbReference type="EMBL" id="KOF88192.1"/>
    </source>
</evidence>
<dbReference type="OrthoDB" id="6152532at2759"/>
<protein>
    <submittedName>
        <fullName evidence="1">Uncharacterized protein</fullName>
    </submittedName>
</protein>
<dbReference type="STRING" id="37653.A0A0L8HG42"/>
<dbReference type="EMBL" id="KQ418216">
    <property type="protein sequence ID" value="KOF88192.1"/>
    <property type="molecule type" value="Genomic_DNA"/>
</dbReference>
<name>A0A0L8HG42_OCTBM</name>
<organism evidence="1">
    <name type="scientific">Octopus bimaculoides</name>
    <name type="common">California two-spotted octopus</name>
    <dbReference type="NCBI Taxonomy" id="37653"/>
    <lineage>
        <taxon>Eukaryota</taxon>
        <taxon>Metazoa</taxon>
        <taxon>Spiralia</taxon>
        <taxon>Lophotrochozoa</taxon>
        <taxon>Mollusca</taxon>
        <taxon>Cephalopoda</taxon>
        <taxon>Coleoidea</taxon>
        <taxon>Octopodiformes</taxon>
        <taxon>Octopoda</taxon>
        <taxon>Incirrata</taxon>
        <taxon>Octopodidae</taxon>
        <taxon>Octopus</taxon>
    </lineage>
</organism>
<proteinExistence type="predicted"/>
<accession>A0A0L8HG42</accession>
<gene>
    <name evidence="1" type="ORF">OCBIM_22015256mg</name>
</gene>
<sequence length="91" mass="10432">MMYVGICLLVCCSLFKKLRYDLMNMTYIDKGNDLVEEACMLAQSGISTDSATGYRDLVKGLKVHLKQFIKDLEATREKVEGTRKIYRTLDK</sequence>